<dbReference type="RefSeq" id="WP_184423857.1">
    <property type="nucleotide sequence ID" value="NZ_BAABLB010000049.1"/>
</dbReference>
<reference evidence="1 2" key="1">
    <citation type="submission" date="2020-08" db="EMBL/GenBank/DDBJ databases">
        <title>Genomic Encyclopedia of Type Strains, Phase IV (KMG-IV): sequencing the most valuable type-strain genomes for metagenomic binning, comparative biology and taxonomic classification.</title>
        <authorList>
            <person name="Goeker M."/>
        </authorList>
    </citation>
    <scope>NUCLEOTIDE SEQUENCE [LARGE SCALE GENOMIC DNA]</scope>
    <source>
        <strain evidence="1 2">DSM 26287</strain>
    </source>
</reference>
<sequence>MLELCGIIILVLLVALICVKGISIQHQNEAMIWKEKFRKLELEHQKAYSDLKLSDNLYRQASSSLEREMLKQRVSKAYEEEFNAMGKNICTTAKSQEKINKLSVENGIKPSKHQKVNLSDSSMNALMTN</sequence>
<name>A0A7X0TTB4_9GAMM</name>
<protein>
    <submittedName>
        <fullName evidence="1">Uncharacterized protein</fullName>
    </submittedName>
</protein>
<dbReference type="Proteomes" id="UP000537141">
    <property type="component" value="Unassembled WGS sequence"/>
</dbReference>
<accession>A0A7X0TTB4</accession>
<gene>
    <name evidence="1" type="ORF">HNQ55_001553</name>
</gene>
<proteinExistence type="predicted"/>
<dbReference type="AlphaFoldDB" id="A0A7X0TTB4"/>
<evidence type="ECO:0000313" key="2">
    <source>
        <dbReference type="Proteomes" id="UP000537141"/>
    </source>
</evidence>
<comment type="caution">
    <text evidence="1">The sequence shown here is derived from an EMBL/GenBank/DDBJ whole genome shotgun (WGS) entry which is preliminary data.</text>
</comment>
<keyword evidence="2" id="KW-1185">Reference proteome</keyword>
<organism evidence="1 2">
    <name type="scientific">Thalassotalea piscium</name>
    <dbReference type="NCBI Taxonomy" id="1230533"/>
    <lineage>
        <taxon>Bacteria</taxon>
        <taxon>Pseudomonadati</taxon>
        <taxon>Pseudomonadota</taxon>
        <taxon>Gammaproteobacteria</taxon>
        <taxon>Alteromonadales</taxon>
        <taxon>Colwelliaceae</taxon>
        <taxon>Thalassotalea</taxon>
    </lineage>
</organism>
<dbReference type="EMBL" id="JACHHU010000010">
    <property type="protein sequence ID" value="MBB6543046.1"/>
    <property type="molecule type" value="Genomic_DNA"/>
</dbReference>
<evidence type="ECO:0000313" key="1">
    <source>
        <dbReference type="EMBL" id="MBB6543046.1"/>
    </source>
</evidence>